<evidence type="ECO:0000313" key="9">
    <source>
        <dbReference type="Proteomes" id="UP001432099"/>
    </source>
</evidence>
<dbReference type="InterPro" id="IPR003838">
    <property type="entry name" value="ABC3_permease_C"/>
</dbReference>
<evidence type="ECO:0000256" key="4">
    <source>
        <dbReference type="ARBA" id="ARBA00022989"/>
    </source>
</evidence>
<feature type="transmembrane region" description="Helical" evidence="6">
    <location>
        <begin position="655"/>
        <end position="680"/>
    </location>
</feature>
<dbReference type="PANTHER" id="PTHR30287:SF1">
    <property type="entry name" value="INNER MEMBRANE PROTEIN"/>
    <property type="match status" value="1"/>
</dbReference>
<gene>
    <name evidence="8" type="ORF">T23_01260</name>
</gene>
<evidence type="ECO:0000256" key="6">
    <source>
        <dbReference type="SAM" id="Phobius"/>
    </source>
</evidence>
<feature type="transmembrane region" description="Helical" evidence="6">
    <location>
        <begin position="700"/>
        <end position="719"/>
    </location>
</feature>
<accession>A0ABM8IK72</accession>
<name>A0ABM8IK72_9FIRM</name>
<keyword evidence="3 6" id="KW-0812">Transmembrane</keyword>
<keyword evidence="4 6" id="KW-1133">Transmembrane helix</keyword>
<feature type="domain" description="ABC3 transporter permease C-terminal" evidence="7">
    <location>
        <begin position="659"/>
        <end position="770"/>
    </location>
</feature>
<organism evidence="8 9">
    <name type="scientific">Turicibacter faecis</name>
    <dbReference type="NCBI Taxonomy" id="2963365"/>
    <lineage>
        <taxon>Bacteria</taxon>
        <taxon>Bacillati</taxon>
        <taxon>Bacillota</taxon>
        <taxon>Erysipelotrichia</taxon>
        <taxon>Erysipelotrichales</taxon>
        <taxon>Turicibacteraceae</taxon>
        <taxon>Turicibacter</taxon>
    </lineage>
</organism>
<evidence type="ECO:0000256" key="2">
    <source>
        <dbReference type="ARBA" id="ARBA00022475"/>
    </source>
</evidence>
<feature type="transmembrane region" description="Helical" evidence="6">
    <location>
        <begin position="335"/>
        <end position="361"/>
    </location>
</feature>
<evidence type="ECO:0000259" key="7">
    <source>
        <dbReference type="Pfam" id="PF02687"/>
    </source>
</evidence>
<dbReference type="EMBL" id="AP028127">
    <property type="protein sequence ID" value="BEH90024.1"/>
    <property type="molecule type" value="Genomic_DNA"/>
</dbReference>
<proteinExistence type="predicted"/>
<feature type="transmembrane region" description="Helical" evidence="6">
    <location>
        <begin position="285"/>
        <end position="306"/>
    </location>
</feature>
<feature type="domain" description="ABC3 transporter permease C-terminal" evidence="7">
    <location>
        <begin position="289"/>
        <end position="408"/>
    </location>
</feature>
<evidence type="ECO:0000256" key="5">
    <source>
        <dbReference type="ARBA" id="ARBA00023136"/>
    </source>
</evidence>
<reference evidence="8" key="1">
    <citation type="journal article" date="2024" name="Int. J. Syst. Evol. Microbiol.">
        <title>Turicibacter faecis sp. nov., isolated from faeces of heart failure mouse model.</title>
        <authorList>
            <person name="Imamura Y."/>
            <person name="Motooka D."/>
            <person name="Nakajima Y."/>
            <person name="Ito S."/>
            <person name="Kitakaze M."/>
            <person name="Iida T."/>
            <person name="Nakamura S."/>
        </authorList>
    </citation>
    <scope>NUCLEOTIDE SEQUENCE</scope>
    <source>
        <strain evidence="8">TC023</strain>
    </source>
</reference>
<dbReference type="RefSeq" id="WP_161830966.1">
    <property type="nucleotide sequence ID" value="NZ_AP028127.1"/>
</dbReference>
<evidence type="ECO:0000256" key="1">
    <source>
        <dbReference type="ARBA" id="ARBA00004651"/>
    </source>
</evidence>
<feature type="transmembrane region" description="Helical" evidence="6">
    <location>
        <begin position="12"/>
        <end position="32"/>
    </location>
</feature>
<protein>
    <submittedName>
        <fullName evidence="8">ABC transporter permease</fullName>
    </submittedName>
</protein>
<dbReference type="Proteomes" id="UP001432099">
    <property type="component" value="Chromosome"/>
</dbReference>
<dbReference type="PANTHER" id="PTHR30287">
    <property type="entry name" value="MEMBRANE COMPONENT OF PREDICTED ABC SUPERFAMILY METABOLITE UPTAKE TRANSPORTER"/>
    <property type="match status" value="1"/>
</dbReference>
<evidence type="ECO:0000256" key="3">
    <source>
        <dbReference type="ARBA" id="ARBA00022692"/>
    </source>
</evidence>
<keyword evidence="2" id="KW-1003">Cell membrane</keyword>
<feature type="transmembrane region" description="Helical" evidence="6">
    <location>
        <begin position="748"/>
        <end position="768"/>
    </location>
</feature>
<feature type="transmembrane region" description="Helical" evidence="6">
    <location>
        <begin position="456"/>
        <end position="477"/>
    </location>
</feature>
<keyword evidence="9" id="KW-1185">Reference proteome</keyword>
<dbReference type="InterPro" id="IPR038766">
    <property type="entry name" value="Membrane_comp_ABC_pdt"/>
</dbReference>
<evidence type="ECO:0000313" key="8">
    <source>
        <dbReference type="EMBL" id="BEH90024.1"/>
    </source>
</evidence>
<sequence>MLSKNSMRFIRLKPFQFLSIVTFIAMASFIYVCLQGSIDSVTYFLNDYTHQTRQEDFFVVLSAPSKEDLNKLNRSKREDTSVFLNQLSSQKKTLQNYSLIDYYNLQIESLAEEFDVTLEGRFYRDVVNDVDGNTFRYRVINPTDSVNLTYLLEGKLPAKENEIAVFKTFADGNQLNIGDTLTLNQRSFTITAFIAVPDYIYPIFNYDSPLYEPTRETVAIVTEAAYQQFDEKQWVLYSGYFNQEIGDLEEAVSKISNADGVSYAMSRDQNVRINAVDIHLNSNQLLSMTFTVLLLAMSVFVILLVMKKRINSERVQIGILKAMGYRRYEIALSYLGYPLLSTVFGSLIGFFLGIGLSIHLANTYMTNYVVPFVGFYLTSKLIIGGIILPLIVVGVSSLIILLLLLKDDPLTLMRESSHLKVSRGSRMVMRILKPFKFETRFKYSLAFRNIGKITSLFSVVVVASIFLVFSSIVFHSFESIVDKAFKGAKYSYQIKYNRLIDASLADTESPFLQYTTHPVIGEKTTPFYLYGIIPENKVSPLYNSQGEEITAMAQHGLIINEFIARAYALQIGDRLSFEVKGMELTYPIVEVVDHYNGPMMYTSLEKLATDLGLNSNLYNGKWSSERPLNDKNISYIFSIDDLTRNIKVGMEMIRISLLVMVVVTVILGSLMMVLITTFIIEENQRQISILKVMGYSRKEVSKLVLTIYFPFVMLAYFVSVPLTRVGIDYIMTQIASELPMAIPTDFTLTQFVIGVLTVGVTYWISLLLSRGQLDRVSLHEVLKV</sequence>
<feature type="transmembrane region" description="Helical" evidence="6">
    <location>
        <begin position="381"/>
        <end position="405"/>
    </location>
</feature>
<dbReference type="Pfam" id="PF02687">
    <property type="entry name" value="FtsX"/>
    <property type="match status" value="2"/>
</dbReference>
<comment type="subcellular location">
    <subcellularLocation>
        <location evidence="1">Cell membrane</location>
        <topology evidence="1">Multi-pass membrane protein</topology>
    </subcellularLocation>
</comment>
<keyword evidence="5 6" id="KW-0472">Membrane</keyword>